<dbReference type="InterPro" id="IPR014710">
    <property type="entry name" value="RmlC-like_jellyroll"/>
</dbReference>
<organism evidence="1 2">
    <name type="scientific">Pedobacter jeongneungensis</name>
    <dbReference type="NCBI Taxonomy" id="947309"/>
    <lineage>
        <taxon>Bacteria</taxon>
        <taxon>Pseudomonadati</taxon>
        <taxon>Bacteroidota</taxon>
        <taxon>Sphingobacteriia</taxon>
        <taxon>Sphingobacteriales</taxon>
        <taxon>Sphingobacteriaceae</taxon>
        <taxon>Pedobacter</taxon>
    </lineage>
</organism>
<proteinExistence type="predicted"/>
<protein>
    <recommendedName>
        <fullName evidence="3">CRP-like cAMP-binding protein</fullName>
    </recommendedName>
</protein>
<evidence type="ECO:0000313" key="2">
    <source>
        <dbReference type="Proteomes" id="UP001501772"/>
    </source>
</evidence>
<comment type="caution">
    <text evidence="1">The sequence shown here is derived from an EMBL/GenBank/DDBJ whole genome shotgun (WGS) entry which is preliminary data.</text>
</comment>
<sequence length="191" mass="20991">MEKATYLTRLASYQHLSVGLKAYLGFTLQQTAFKRQQQLSLSNITLGGYSYLATGSARIFLYVEDSKQEVTVLFLPCGQMLPDLQPVAQHFNGKLFLEFLEGSTLLSIPEKHMANIHKLFPESVPLNGAINAETLAGTISLLSSLKLLSANERLEKLLDSFPGVFALAAVKDIASYLGIHPSTLSAMRNKK</sequence>
<accession>A0ABP8BQ05</accession>
<keyword evidence="2" id="KW-1185">Reference proteome</keyword>
<dbReference type="Gene3D" id="2.60.120.10">
    <property type="entry name" value="Jelly Rolls"/>
    <property type="match status" value="1"/>
</dbReference>
<name>A0ABP8BQ05_9SPHI</name>
<dbReference type="RefSeq" id="WP_344853680.1">
    <property type="nucleotide sequence ID" value="NZ_BAABBY010000015.1"/>
</dbReference>
<gene>
    <name evidence="1" type="ORF">GCM10022289_45010</name>
</gene>
<evidence type="ECO:0008006" key="3">
    <source>
        <dbReference type="Google" id="ProtNLM"/>
    </source>
</evidence>
<reference evidence="2" key="1">
    <citation type="journal article" date="2019" name="Int. J. Syst. Evol. Microbiol.">
        <title>The Global Catalogue of Microorganisms (GCM) 10K type strain sequencing project: providing services to taxonomists for standard genome sequencing and annotation.</title>
        <authorList>
            <consortium name="The Broad Institute Genomics Platform"/>
            <consortium name="The Broad Institute Genome Sequencing Center for Infectious Disease"/>
            <person name="Wu L."/>
            <person name="Ma J."/>
        </authorList>
    </citation>
    <scope>NUCLEOTIDE SEQUENCE [LARGE SCALE GENOMIC DNA]</scope>
    <source>
        <strain evidence="2">JCM 17626</strain>
    </source>
</reference>
<dbReference type="Proteomes" id="UP001501772">
    <property type="component" value="Unassembled WGS sequence"/>
</dbReference>
<dbReference type="EMBL" id="BAABBY010000015">
    <property type="protein sequence ID" value="GAA4213200.1"/>
    <property type="molecule type" value="Genomic_DNA"/>
</dbReference>
<evidence type="ECO:0000313" key="1">
    <source>
        <dbReference type="EMBL" id="GAA4213200.1"/>
    </source>
</evidence>